<comment type="catalytic activity">
    <reaction evidence="11">
        <text>1'-[1,2-diacyl-sn-glycero-3-phospho],3'-[1-acyl-sn-glycero-3-phospho]-glycerol + a 1,2-diacyl-sn-glycero-3-phosphocholine = a cardiolipin + a 1-acyl-sn-glycero-3-phosphocholine</text>
        <dbReference type="Rhea" id="RHEA:33731"/>
        <dbReference type="ChEBI" id="CHEBI:57643"/>
        <dbReference type="ChEBI" id="CHEBI:58168"/>
        <dbReference type="ChEBI" id="CHEBI:62237"/>
        <dbReference type="ChEBI" id="CHEBI:64743"/>
    </reaction>
    <physiologicalReaction direction="left-to-right" evidence="11">
        <dbReference type="Rhea" id="RHEA:33732"/>
    </physiologicalReaction>
    <physiologicalReaction direction="right-to-left" evidence="11">
        <dbReference type="Rhea" id="RHEA:33733"/>
    </physiologicalReaction>
</comment>
<comment type="caution">
    <text evidence="14">The sequence shown here is derived from an EMBL/GenBank/DDBJ whole genome shotgun (WGS) entry which is preliminary data.</text>
</comment>
<dbReference type="OrthoDB" id="193467at2759"/>
<dbReference type="SMART" id="SM00563">
    <property type="entry name" value="PlsC"/>
    <property type="match status" value="1"/>
</dbReference>
<dbReference type="STRING" id="56484.A0A1Y2FIS6"/>
<dbReference type="PRINTS" id="PR00979">
    <property type="entry name" value="TAFAZZIN"/>
</dbReference>
<evidence type="ECO:0000256" key="2">
    <source>
        <dbReference type="ARBA" id="ARBA00010524"/>
    </source>
</evidence>
<dbReference type="GO" id="GO:0005743">
    <property type="term" value="C:mitochondrial inner membrane"/>
    <property type="evidence" value="ECO:0007669"/>
    <property type="project" value="UniProtKB-SubCell"/>
</dbReference>
<keyword evidence="5" id="KW-0999">Mitochondrion inner membrane</keyword>
<dbReference type="CDD" id="cd07989">
    <property type="entry name" value="LPLAT_AGPAT-like"/>
    <property type="match status" value="1"/>
</dbReference>
<evidence type="ECO:0000256" key="8">
    <source>
        <dbReference type="ARBA" id="ARBA00023136"/>
    </source>
</evidence>
<proteinExistence type="inferred from homology"/>
<evidence type="ECO:0000256" key="1">
    <source>
        <dbReference type="ARBA" id="ARBA00004137"/>
    </source>
</evidence>
<evidence type="ECO:0000256" key="6">
    <source>
        <dbReference type="ARBA" id="ARBA00023098"/>
    </source>
</evidence>
<dbReference type="InterPro" id="IPR002123">
    <property type="entry name" value="Plipid/glycerol_acylTrfase"/>
</dbReference>
<evidence type="ECO:0000256" key="4">
    <source>
        <dbReference type="ARBA" id="ARBA00022787"/>
    </source>
</evidence>
<dbReference type="GO" id="GO:0007007">
    <property type="term" value="P:inner mitochondrial membrane organization"/>
    <property type="evidence" value="ECO:0007669"/>
    <property type="project" value="TreeGrafter"/>
</dbReference>
<evidence type="ECO:0000256" key="11">
    <source>
        <dbReference type="ARBA" id="ARBA00047906"/>
    </source>
</evidence>
<dbReference type="RefSeq" id="XP_040725865.1">
    <property type="nucleotide sequence ID" value="XM_040869239.1"/>
</dbReference>
<comment type="similarity">
    <text evidence="2 12">Belongs to the taffazin family.</text>
</comment>
<keyword evidence="15" id="KW-1185">Reference proteome</keyword>
<evidence type="ECO:0000256" key="12">
    <source>
        <dbReference type="RuleBase" id="RU365062"/>
    </source>
</evidence>
<dbReference type="AlphaFoldDB" id="A0A1Y2FIS6"/>
<comment type="subcellular location">
    <subcellularLocation>
        <location evidence="1">Mitochondrion inner membrane</location>
        <topology evidence="1">Peripheral membrane protein</topology>
        <orientation evidence="1">Intermembrane side</orientation>
    </subcellularLocation>
    <subcellularLocation>
        <location evidence="10">Mitochondrion outer membrane</location>
        <topology evidence="10">Peripheral membrane protein</topology>
        <orientation evidence="10">Intermembrane side</orientation>
    </subcellularLocation>
</comment>
<dbReference type="GO" id="GO:0035965">
    <property type="term" value="P:cardiolipin acyl-chain remodeling"/>
    <property type="evidence" value="ECO:0007669"/>
    <property type="project" value="TreeGrafter"/>
</dbReference>
<evidence type="ECO:0000256" key="5">
    <source>
        <dbReference type="ARBA" id="ARBA00022792"/>
    </source>
</evidence>
<feature type="domain" description="Phospholipid/glycerol acyltransferase" evidence="13">
    <location>
        <begin position="69"/>
        <end position="200"/>
    </location>
</feature>
<evidence type="ECO:0000256" key="9">
    <source>
        <dbReference type="ARBA" id="ARBA00023315"/>
    </source>
</evidence>
<evidence type="ECO:0000256" key="10">
    <source>
        <dbReference type="ARBA" id="ARBA00024323"/>
    </source>
</evidence>
<evidence type="ECO:0000256" key="7">
    <source>
        <dbReference type="ARBA" id="ARBA00023128"/>
    </source>
</evidence>
<keyword evidence="3 14" id="KW-0808">Transferase</keyword>
<reference evidence="14 15" key="1">
    <citation type="submission" date="2016-07" db="EMBL/GenBank/DDBJ databases">
        <title>Pervasive Adenine N6-methylation of Active Genes in Fungi.</title>
        <authorList>
            <consortium name="DOE Joint Genome Institute"/>
            <person name="Mondo S.J."/>
            <person name="Dannebaum R.O."/>
            <person name="Kuo R.C."/>
            <person name="Labutti K."/>
            <person name="Haridas S."/>
            <person name="Kuo A."/>
            <person name="Salamov A."/>
            <person name="Ahrendt S.R."/>
            <person name="Lipzen A."/>
            <person name="Sullivan W."/>
            <person name="Andreopoulos W.B."/>
            <person name="Clum A."/>
            <person name="Lindquist E."/>
            <person name="Daum C."/>
            <person name="Ramamoorthy G.K."/>
            <person name="Gryganskyi A."/>
            <person name="Culley D."/>
            <person name="Magnuson J.K."/>
            <person name="James T.Y."/>
            <person name="O'Malley M.A."/>
            <person name="Stajich J.E."/>
            <person name="Spatafora J.W."/>
            <person name="Visel A."/>
            <person name="Grigoriev I.V."/>
        </authorList>
    </citation>
    <scope>NUCLEOTIDE SEQUENCE [LARGE SCALE GENOMIC DNA]</scope>
    <source>
        <strain evidence="14 15">12-1054</strain>
    </source>
</reference>
<dbReference type="GO" id="GO:0047184">
    <property type="term" value="F:1-acylglycerophosphocholine O-acyltransferase activity"/>
    <property type="evidence" value="ECO:0007669"/>
    <property type="project" value="TreeGrafter"/>
</dbReference>
<keyword evidence="6" id="KW-0443">Lipid metabolism</keyword>
<dbReference type="OMA" id="IMRYFKW"/>
<dbReference type="SUPFAM" id="SSF69593">
    <property type="entry name" value="Glycerol-3-phosphate (1)-acyltransferase"/>
    <property type="match status" value="1"/>
</dbReference>
<keyword evidence="7" id="KW-0496">Mitochondrion</keyword>
<dbReference type="InterPro" id="IPR000872">
    <property type="entry name" value="Tafazzin"/>
</dbReference>
<dbReference type="Proteomes" id="UP000193685">
    <property type="component" value="Unassembled WGS sequence"/>
</dbReference>
<sequence>MKNSWEVIPARQAQRCVQLKGSVAWKAASVVTLGTVGMLSKAFLYGTQSVTTHGREAFVKMLQTRKRPVISVCNHISVMDEPLLWGVMPAKTLFNPTHVRWSMGSADICFTNKVLSTFFSSGQTLATYRHGAGMFQPALDDAITLLSQSNAWLHVFPEGRIRQSKDYSMRYFKWGISRIVLETAMLGELPIIVPFFIEGFDQVMHESREWPRFLPRVGKKITVTFGEPIDDAIIQPYVDKWQQMVAEARQIFPDNEDDPRLVPFALNHSQAAKDIRRELAKELRDAVSKLRLQAGYPAENPHAHDARYYLSDEGYEYDVVQGGVPRPAIFKKKDAGGEDVIEKDTFT</sequence>
<organism evidence="14 15">
    <name type="scientific">Protomyces lactucae-debilis</name>
    <dbReference type="NCBI Taxonomy" id="2754530"/>
    <lineage>
        <taxon>Eukaryota</taxon>
        <taxon>Fungi</taxon>
        <taxon>Dikarya</taxon>
        <taxon>Ascomycota</taxon>
        <taxon>Taphrinomycotina</taxon>
        <taxon>Taphrinomycetes</taxon>
        <taxon>Taphrinales</taxon>
        <taxon>Protomycetaceae</taxon>
        <taxon>Protomyces</taxon>
    </lineage>
</organism>
<accession>A0A1Y2FIS6</accession>
<dbReference type="PANTHER" id="PTHR12497:SF0">
    <property type="entry name" value="TAFAZZIN"/>
    <property type="match status" value="1"/>
</dbReference>
<evidence type="ECO:0000259" key="13">
    <source>
        <dbReference type="SMART" id="SM00563"/>
    </source>
</evidence>
<evidence type="ECO:0000256" key="3">
    <source>
        <dbReference type="ARBA" id="ARBA00022679"/>
    </source>
</evidence>
<evidence type="ECO:0000313" key="14">
    <source>
        <dbReference type="EMBL" id="ORY83284.1"/>
    </source>
</evidence>
<gene>
    <name evidence="14" type="ORF">BCR37DRAFT_379327</name>
</gene>
<dbReference type="GeneID" id="63785838"/>
<evidence type="ECO:0000313" key="15">
    <source>
        <dbReference type="Proteomes" id="UP000193685"/>
    </source>
</evidence>
<dbReference type="PANTHER" id="PTHR12497">
    <property type="entry name" value="TAZ PROTEIN TAFAZZIN"/>
    <property type="match status" value="1"/>
</dbReference>
<protein>
    <recommendedName>
        <fullName evidence="12">Tafazzin family protein</fullName>
    </recommendedName>
</protein>
<name>A0A1Y2FIS6_PROLT</name>
<dbReference type="Pfam" id="PF01553">
    <property type="entry name" value="Acyltransferase"/>
    <property type="match status" value="1"/>
</dbReference>
<keyword evidence="9 14" id="KW-0012">Acyltransferase</keyword>
<keyword evidence="8" id="KW-0472">Membrane</keyword>
<dbReference type="EMBL" id="MCFI01000008">
    <property type="protein sequence ID" value="ORY83284.1"/>
    <property type="molecule type" value="Genomic_DNA"/>
</dbReference>
<dbReference type="GO" id="GO:0005741">
    <property type="term" value="C:mitochondrial outer membrane"/>
    <property type="evidence" value="ECO:0007669"/>
    <property type="project" value="UniProtKB-SubCell"/>
</dbReference>
<keyword evidence="4" id="KW-1000">Mitochondrion outer membrane</keyword>